<dbReference type="AlphaFoldDB" id="A0AAU7WNT4"/>
<protein>
    <submittedName>
        <fullName evidence="1">Uncharacterized protein</fullName>
    </submittedName>
</protein>
<gene>
    <name evidence="1" type="ORF">ABCR88_22435</name>
</gene>
<name>A0AAU7WNT4_9PSED</name>
<dbReference type="RefSeq" id="WP_350403566.1">
    <property type="nucleotide sequence ID" value="NZ_CP158490.1"/>
</dbReference>
<proteinExistence type="predicted"/>
<accession>A0AAU7WNT4</accession>
<sequence length="231" mass="25642">MTHLPLIDLYPISDSPPDERERLYHEAALKNNWPTRPLRVQQTVRNARDFVLHTLDHYGGSGVVNEFRRQLHVHPQLRQAKAAMPYLKDSAPLKEYQRASGKFTAGTLNTEVRHFGRFIAPGQVLFHGGSCRPSEVATFVTNKPLSTSLCPQIAAWHAYNDLLPAPNPAPAIWILSAPYGNRKAVVYRKGGAGMEHEQEVLIEAGSTISPTRCFNVRTASANVLVIEASLS</sequence>
<organism evidence="1">
    <name type="scientific">Pseudomonas sp. W17</name>
    <dbReference type="NCBI Taxonomy" id="3144407"/>
    <lineage>
        <taxon>Bacteria</taxon>
        <taxon>Pseudomonadati</taxon>
        <taxon>Pseudomonadota</taxon>
        <taxon>Gammaproteobacteria</taxon>
        <taxon>Pseudomonadales</taxon>
        <taxon>Pseudomonadaceae</taxon>
        <taxon>Pseudomonas</taxon>
    </lineage>
</organism>
<evidence type="ECO:0000313" key="1">
    <source>
        <dbReference type="EMBL" id="XBY22253.1"/>
    </source>
</evidence>
<reference evidence="1" key="1">
    <citation type="submission" date="2024-06" db="EMBL/GenBank/DDBJ databases">
        <authorList>
            <person name="Wu L."/>
        </authorList>
    </citation>
    <scope>NUCLEOTIDE SEQUENCE</scope>
    <source>
        <strain evidence="1">W17</strain>
    </source>
</reference>
<dbReference type="EMBL" id="CP158490">
    <property type="protein sequence ID" value="XBY22253.1"/>
    <property type="molecule type" value="Genomic_DNA"/>
</dbReference>